<dbReference type="eggNOG" id="COG1076">
    <property type="taxonomic scope" value="Bacteria"/>
</dbReference>
<dbReference type="PROSITE" id="PS50076">
    <property type="entry name" value="DNAJ_2"/>
    <property type="match status" value="1"/>
</dbReference>
<dbReference type="CDD" id="cd06257">
    <property type="entry name" value="DnaJ"/>
    <property type="match status" value="1"/>
</dbReference>
<evidence type="ECO:0000256" key="6">
    <source>
        <dbReference type="ARBA" id="ARBA00023186"/>
    </source>
</evidence>
<keyword evidence="1 7" id="KW-1003">Cell membrane</keyword>
<dbReference type="HAMAP" id="MF_01153">
    <property type="entry name" value="DjlA"/>
    <property type="match status" value="1"/>
</dbReference>
<dbReference type="InterPro" id="IPR029024">
    <property type="entry name" value="TerB-like"/>
</dbReference>
<comment type="domain">
    <text evidence="7">The transmembrane domain is a dimerization domain.</text>
</comment>
<gene>
    <name evidence="7" type="primary">djlA</name>
    <name evidence="10" type="ORF">GV64_20660</name>
</gene>
<proteinExistence type="inferred from homology"/>
<dbReference type="EMBL" id="JOJP01000001">
    <property type="protein sequence ID" value="KEI72811.1"/>
    <property type="molecule type" value="Genomic_DNA"/>
</dbReference>
<dbReference type="InterPro" id="IPR023749">
    <property type="entry name" value="DjlA"/>
</dbReference>
<dbReference type="AlphaFoldDB" id="A0A081KF85"/>
<comment type="subunit">
    <text evidence="7">Homodimer.</text>
</comment>
<evidence type="ECO:0000256" key="4">
    <source>
        <dbReference type="ARBA" id="ARBA00022989"/>
    </source>
</evidence>
<evidence type="ECO:0000259" key="9">
    <source>
        <dbReference type="PROSITE" id="PS50076"/>
    </source>
</evidence>
<dbReference type="InterPro" id="IPR036869">
    <property type="entry name" value="J_dom_sf"/>
</dbReference>
<dbReference type="Proteomes" id="UP000027997">
    <property type="component" value="Unassembled WGS sequence"/>
</dbReference>
<evidence type="ECO:0000313" key="10">
    <source>
        <dbReference type="EMBL" id="KEI72811.1"/>
    </source>
</evidence>
<dbReference type="Gene3D" id="1.10.3680.10">
    <property type="entry name" value="TerB-like"/>
    <property type="match status" value="1"/>
</dbReference>
<keyword evidence="11" id="KW-1185">Reference proteome</keyword>
<evidence type="ECO:0000256" key="2">
    <source>
        <dbReference type="ARBA" id="ARBA00022519"/>
    </source>
</evidence>
<dbReference type="RefSeq" id="WP_020581489.1">
    <property type="nucleotide sequence ID" value="NZ_JOJP01000001.1"/>
</dbReference>
<protein>
    <recommendedName>
        <fullName evidence="7">Co-chaperone protein DjlA</fullName>
    </recommendedName>
</protein>
<name>A0A081KF85_9GAMM</name>
<dbReference type="InterPro" id="IPR001623">
    <property type="entry name" value="DnaJ_domain"/>
</dbReference>
<dbReference type="PRINTS" id="PR00625">
    <property type="entry name" value="JDOMAIN"/>
</dbReference>
<dbReference type="GO" id="GO:0051087">
    <property type="term" value="F:protein-folding chaperone binding"/>
    <property type="evidence" value="ECO:0007669"/>
    <property type="project" value="InterPro"/>
</dbReference>
<keyword evidence="6 7" id="KW-0143">Chaperone</keyword>
<keyword evidence="3 7" id="KW-0812">Transmembrane</keyword>
<feature type="domain" description="J" evidence="9">
    <location>
        <begin position="207"/>
        <end position="273"/>
    </location>
</feature>
<evidence type="ECO:0000256" key="3">
    <source>
        <dbReference type="ARBA" id="ARBA00022692"/>
    </source>
</evidence>
<organism evidence="10 11">
    <name type="scientific">Endozoicomonas elysicola</name>
    <dbReference type="NCBI Taxonomy" id="305900"/>
    <lineage>
        <taxon>Bacteria</taxon>
        <taxon>Pseudomonadati</taxon>
        <taxon>Pseudomonadota</taxon>
        <taxon>Gammaproteobacteria</taxon>
        <taxon>Oceanospirillales</taxon>
        <taxon>Endozoicomonadaceae</taxon>
        <taxon>Endozoicomonas</taxon>
    </lineage>
</organism>
<comment type="subcellular location">
    <subcellularLocation>
        <location evidence="7">Cell inner membrane</location>
        <topology evidence="7">Single-pass type III membrane protein</topology>
    </subcellularLocation>
</comment>
<feature type="topological domain" description="Cytoplasmic" evidence="7">
    <location>
        <begin position="29"/>
        <end position="273"/>
    </location>
</feature>
<dbReference type="InterPro" id="IPR050817">
    <property type="entry name" value="DjlA_DnaK_co-chaperone"/>
</dbReference>
<dbReference type="SMART" id="SM00271">
    <property type="entry name" value="DnaJ"/>
    <property type="match status" value="1"/>
</dbReference>
<feature type="topological domain" description="Periplasmic" evidence="7">
    <location>
        <begin position="1"/>
        <end position="4"/>
    </location>
</feature>
<dbReference type="PANTHER" id="PTHR24074">
    <property type="entry name" value="CO-CHAPERONE PROTEIN DJLA"/>
    <property type="match status" value="1"/>
</dbReference>
<evidence type="ECO:0000256" key="8">
    <source>
        <dbReference type="SAM" id="Phobius"/>
    </source>
</evidence>
<keyword evidence="4 7" id="KW-1133">Transmembrane helix</keyword>
<evidence type="ECO:0000256" key="5">
    <source>
        <dbReference type="ARBA" id="ARBA00023136"/>
    </source>
</evidence>
<dbReference type="SUPFAM" id="SSF46565">
    <property type="entry name" value="Chaperone J-domain"/>
    <property type="match status" value="1"/>
</dbReference>
<accession>A0A081KF85</accession>
<sequence length="273" mass="29520">MTAIVIGALVGFMTGGPFGAILGAFVGSWINRTYLGGRGAAGFGASAASRQKAQTAFFRATFLVMGRVAKADGRVSEYEIETARAIMHNMRLSEDQRRMAIDLFNEGKKPSSDIEGALRAFREVAGASTLIPMFLEIQLSAAYADGGLSPAEQAVFKQVCSILGVGNFAFDQIHKRFIAQREYYQQGGYHSGPGGSSRASSGMDLKRAYDVLGVSESASDTEVKKAYRKLMSEHHPDKLVAKGLPEEMMEVAKEKTQEIQGAYDQVRAARKKG</sequence>
<evidence type="ECO:0000313" key="11">
    <source>
        <dbReference type="Proteomes" id="UP000027997"/>
    </source>
</evidence>
<reference evidence="10 11" key="1">
    <citation type="submission" date="2014-06" db="EMBL/GenBank/DDBJ databases">
        <title>Whole Genome Sequences of Three Symbiotic Endozoicomonas Bacteria.</title>
        <authorList>
            <person name="Neave M.J."/>
            <person name="Apprill A."/>
            <person name="Voolstra C.R."/>
        </authorList>
    </citation>
    <scope>NUCLEOTIDE SEQUENCE [LARGE SCALE GENOMIC DNA]</scope>
    <source>
        <strain evidence="10 11">DSM 22380</strain>
    </source>
</reference>
<dbReference type="Pfam" id="PF00226">
    <property type="entry name" value="DnaJ"/>
    <property type="match status" value="1"/>
</dbReference>
<evidence type="ECO:0000256" key="7">
    <source>
        <dbReference type="HAMAP-Rule" id="MF_01153"/>
    </source>
</evidence>
<dbReference type="NCBIfam" id="NF006948">
    <property type="entry name" value="PRK09430.1"/>
    <property type="match status" value="1"/>
</dbReference>
<evidence type="ECO:0000256" key="1">
    <source>
        <dbReference type="ARBA" id="ARBA00022475"/>
    </source>
</evidence>
<comment type="caution">
    <text evidence="10">The sequence shown here is derived from an EMBL/GenBank/DDBJ whole genome shotgun (WGS) entry which is preliminary data.</text>
</comment>
<keyword evidence="2 7" id="KW-0997">Cell inner membrane</keyword>
<dbReference type="Pfam" id="PF05099">
    <property type="entry name" value="TerB"/>
    <property type="match status" value="1"/>
</dbReference>
<dbReference type="Gene3D" id="1.10.287.110">
    <property type="entry name" value="DnaJ domain"/>
    <property type="match status" value="1"/>
</dbReference>
<dbReference type="STRING" id="305900.GV64_20660"/>
<keyword evidence="5 7" id="KW-0472">Membrane</keyword>
<dbReference type="CDD" id="cd07316">
    <property type="entry name" value="terB_like_DjlA"/>
    <property type="match status" value="1"/>
</dbReference>
<comment type="function">
    <text evidence="7">Regulatory DnaK co-chaperone. Direct interaction between DnaK and DjlA is needed for the induction of the wcaABCDE operon, involved in the synthesis of a colanic acid polysaccharide capsule, possibly through activation of the RcsB/RcsC phosphotransfer signaling pathway. The colanic acid capsule may help the bacterium survive conditions outside the host.</text>
</comment>
<feature type="transmembrane region" description="Helical" evidence="8">
    <location>
        <begin position="6"/>
        <end position="30"/>
    </location>
</feature>
<dbReference type="InterPro" id="IPR007791">
    <property type="entry name" value="DjlA_N"/>
</dbReference>
<dbReference type="GO" id="GO:0005886">
    <property type="term" value="C:plasma membrane"/>
    <property type="evidence" value="ECO:0007669"/>
    <property type="project" value="UniProtKB-SubCell"/>
</dbReference>